<evidence type="ECO:0000256" key="1">
    <source>
        <dbReference type="SAM" id="MobiDB-lite"/>
    </source>
</evidence>
<evidence type="ECO:0000313" key="2">
    <source>
        <dbReference type="EMBL" id="RYO82170.1"/>
    </source>
</evidence>
<comment type="caution">
    <text evidence="2">The sequence shown here is derived from an EMBL/GenBank/DDBJ whole genome shotgun (WGS) entry which is preliminary data.</text>
</comment>
<dbReference type="Proteomes" id="UP000294003">
    <property type="component" value="Unassembled WGS sequence"/>
</dbReference>
<feature type="region of interest" description="Disordered" evidence="1">
    <location>
        <begin position="28"/>
        <end position="69"/>
    </location>
</feature>
<gene>
    <name evidence="2" type="ORF">DL762_006743</name>
</gene>
<dbReference type="EMBL" id="QJNS01000224">
    <property type="protein sequence ID" value="RYO82170.1"/>
    <property type="molecule type" value="Genomic_DNA"/>
</dbReference>
<organism evidence="2 3">
    <name type="scientific">Monosporascus cannonballus</name>
    <dbReference type="NCBI Taxonomy" id="155416"/>
    <lineage>
        <taxon>Eukaryota</taxon>
        <taxon>Fungi</taxon>
        <taxon>Dikarya</taxon>
        <taxon>Ascomycota</taxon>
        <taxon>Pezizomycotina</taxon>
        <taxon>Sordariomycetes</taxon>
        <taxon>Xylariomycetidae</taxon>
        <taxon>Xylariales</taxon>
        <taxon>Xylariales incertae sedis</taxon>
        <taxon>Monosporascus</taxon>
    </lineage>
</organism>
<sequence length="69" mass="7708">MPWWPKRLRQTPLGASETQQLVTIDLQAPMKPPSSRPYVLTPPDEPFMTHATPAAPQQHGAKIYLTADT</sequence>
<evidence type="ECO:0000313" key="3">
    <source>
        <dbReference type="Proteomes" id="UP000294003"/>
    </source>
</evidence>
<proteinExistence type="predicted"/>
<protein>
    <submittedName>
        <fullName evidence="2">Uncharacterized protein</fullName>
    </submittedName>
</protein>
<accession>A0ABY0H269</accession>
<reference evidence="2 3" key="1">
    <citation type="submission" date="2018-06" db="EMBL/GenBank/DDBJ databases">
        <title>Complete Genomes of Monosporascus.</title>
        <authorList>
            <person name="Robinson A.J."/>
            <person name="Natvig D.O."/>
        </authorList>
    </citation>
    <scope>NUCLEOTIDE SEQUENCE [LARGE SCALE GENOMIC DNA]</scope>
    <source>
        <strain evidence="2 3">CBS 609.92</strain>
    </source>
</reference>
<name>A0ABY0H269_9PEZI</name>
<keyword evidence="3" id="KW-1185">Reference proteome</keyword>